<evidence type="ECO:0000313" key="2">
    <source>
        <dbReference type="EMBL" id="GIL60761.1"/>
    </source>
</evidence>
<feature type="compositionally biased region" description="Polar residues" evidence="1">
    <location>
        <begin position="45"/>
        <end position="54"/>
    </location>
</feature>
<comment type="caution">
    <text evidence="2">The sequence shown here is derived from an EMBL/GenBank/DDBJ whole genome shotgun (WGS) entry which is preliminary data.</text>
</comment>
<feature type="compositionally biased region" description="Basic and acidic residues" evidence="1">
    <location>
        <begin position="1"/>
        <end position="10"/>
    </location>
</feature>
<gene>
    <name evidence="2" type="ORF">Vafri_15303</name>
</gene>
<evidence type="ECO:0000313" key="3">
    <source>
        <dbReference type="Proteomes" id="UP000747399"/>
    </source>
</evidence>
<evidence type="ECO:0000256" key="1">
    <source>
        <dbReference type="SAM" id="MobiDB-lite"/>
    </source>
</evidence>
<protein>
    <submittedName>
        <fullName evidence="2">Uncharacterized protein</fullName>
    </submittedName>
</protein>
<accession>A0A8J4BFV8</accession>
<keyword evidence="3" id="KW-1185">Reference proteome</keyword>
<name>A0A8J4BFV8_9CHLO</name>
<feature type="region of interest" description="Disordered" evidence="1">
    <location>
        <begin position="1"/>
        <end position="105"/>
    </location>
</feature>
<dbReference type="AlphaFoldDB" id="A0A8J4BFV8"/>
<dbReference type="Proteomes" id="UP000747399">
    <property type="component" value="Unassembled WGS sequence"/>
</dbReference>
<proteinExistence type="predicted"/>
<dbReference type="EMBL" id="BNCO01000041">
    <property type="protein sequence ID" value="GIL60761.1"/>
    <property type="molecule type" value="Genomic_DNA"/>
</dbReference>
<organism evidence="2 3">
    <name type="scientific">Volvox africanus</name>
    <dbReference type="NCBI Taxonomy" id="51714"/>
    <lineage>
        <taxon>Eukaryota</taxon>
        <taxon>Viridiplantae</taxon>
        <taxon>Chlorophyta</taxon>
        <taxon>core chlorophytes</taxon>
        <taxon>Chlorophyceae</taxon>
        <taxon>CS clade</taxon>
        <taxon>Chlamydomonadales</taxon>
        <taxon>Volvocaceae</taxon>
        <taxon>Volvox</taxon>
    </lineage>
</organism>
<sequence>MAEDAHDVVRRSLVAPGNYPLNPSHDNSDNGNNGNNYNGRSSKNVQSGNAMASKNSRKLSETSMGPLARPVMSIPTALKPPTPAAPAGVVGSSKDKGNSIGSGNGNIGFPSNTGNNGTYGGLNALNGIGKYAENLTTTLNKEIEELLIRFTQAMAQPPVYSPYGVNGVGNMQGGIQLPSSPQHDPLTTTAVATATATTGMGLTATAKATATSTTTVVGATAGPGSATMGPVKPISAAIPSTTISAVTATAKATTDARITEMATTAASAITKATAAATKTPMGTIAAAAMGVKASTSAPVAEGKTS</sequence>
<reference evidence="2" key="1">
    <citation type="journal article" date="2021" name="Proc. Natl. Acad. Sci. U.S.A.">
        <title>Three genomes in the algal genus Volvox reveal the fate of a haploid sex-determining region after a transition to homothallism.</title>
        <authorList>
            <person name="Yamamoto K."/>
            <person name="Hamaji T."/>
            <person name="Kawai-Toyooka H."/>
            <person name="Matsuzaki R."/>
            <person name="Takahashi F."/>
            <person name="Nishimura Y."/>
            <person name="Kawachi M."/>
            <person name="Noguchi H."/>
            <person name="Minakuchi Y."/>
            <person name="Umen J.G."/>
            <person name="Toyoda A."/>
            <person name="Nozaki H."/>
        </authorList>
    </citation>
    <scope>NUCLEOTIDE SEQUENCE</scope>
    <source>
        <strain evidence="2">NIES-3780</strain>
    </source>
</reference>
<feature type="compositionally biased region" description="Low complexity" evidence="1">
    <location>
        <begin position="29"/>
        <end position="44"/>
    </location>
</feature>